<reference evidence="2 3" key="1">
    <citation type="submission" date="2015-04" db="EMBL/GenBank/DDBJ databases">
        <title>Lasius niger genome sequencing.</title>
        <authorList>
            <person name="Konorov E.A."/>
            <person name="Nikitin M.A."/>
            <person name="Kirill M.V."/>
            <person name="Chang P."/>
        </authorList>
    </citation>
    <scope>NUCLEOTIDE SEQUENCE [LARGE SCALE GENOMIC DNA]</scope>
    <source>
        <tissue evidence="2">Whole</tissue>
    </source>
</reference>
<dbReference type="EMBL" id="LBMM01013874">
    <property type="protein sequence ID" value="KMQ85446.1"/>
    <property type="molecule type" value="Genomic_DNA"/>
</dbReference>
<accession>A0A0J7K5H1</accession>
<dbReference type="PANTHER" id="PTHR46889:SF4">
    <property type="entry name" value="TRANSPOSASE INSO FOR INSERTION SEQUENCE ELEMENT IS911B-RELATED"/>
    <property type="match status" value="1"/>
</dbReference>
<evidence type="ECO:0000313" key="3">
    <source>
        <dbReference type="Proteomes" id="UP000036403"/>
    </source>
</evidence>
<dbReference type="Gene3D" id="3.30.420.10">
    <property type="entry name" value="Ribonuclease H-like superfamily/Ribonuclease H"/>
    <property type="match status" value="1"/>
</dbReference>
<dbReference type="GO" id="GO:0003676">
    <property type="term" value="F:nucleic acid binding"/>
    <property type="evidence" value="ECO:0007669"/>
    <property type="project" value="InterPro"/>
</dbReference>
<dbReference type="SUPFAM" id="SSF53098">
    <property type="entry name" value="Ribonuclease H-like"/>
    <property type="match status" value="1"/>
</dbReference>
<dbReference type="Pfam" id="PF13333">
    <property type="entry name" value="rve_2"/>
    <property type="match status" value="1"/>
</dbReference>
<dbReference type="PANTHER" id="PTHR46889">
    <property type="entry name" value="TRANSPOSASE INSF FOR INSERTION SEQUENCE IS3B-RELATED"/>
    <property type="match status" value="1"/>
</dbReference>
<dbReference type="OrthoDB" id="5852877at2759"/>
<feature type="domain" description="Integrase catalytic" evidence="1">
    <location>
        <begin position="93"/>
        <end position="256"/>
    </location>
</feature>
<dbReference type="InterPro" id="IPR001584">
    <property type="entry name" value="Integrase_cat-core"/>
</dbReference>
<dbReference type="InterPro" id="IPR050900">
    <property type="entry name" value="Transposase_IS3/IS150/IS904"/>
</dbReference>
<sequence>MYAWLRDGASAREREDPRLLSLIKHYWLASGGVYGCRKITLDLREAGECCSRHRVRRLMKSEGLCAQVGYGSKPRQRSGPVGVVANVLNRDFAPGAPNKVWVTDITYIRTYEGWLFLAAVMDLYSRQIVGWATAPTMTRDLVLQALLAAVWKRKPGSGVMVHSDQGSQFTSEDWRAFLKAHHMVPSMSRRGNCHDNAVAESFFSALKKARIKRRIYPNREPARSDVFDYIEMFYNPIRRHGSAGGVSPVEFERRYAQSGI</sequence>
<proteinExistence type="predicted"/>
<dbReference type="AlphaFoldDB" id="A0A0J7K5H1"/>
<evidence type="ECO:0000313" key="2">
    <source>
        <dbReference type="EMBL" id="KMQ85446.1"/>
    </source>
</evidence>
<dbReference type="GO" id="GO:0015074">
    <property type="term" value="P:DNA integration"/>
    <property type="evidence" value="ECO:0007669"/>
    <property type="project" value="InterPro"/>
</dbReference>
<dbReference type="NCBIfam" id="NF033516">
    <property type="entry name" value="transpos_IS3"/>
    <property type="match status" value="1"/>
</dbReference>
<gene>
    <name evidence="2" type="ORF">RF55_16009</name>
</gene>
<dbReference type="PaxDb" id="67767-A0A0J7K5H1"/>
<name>A0A0J7K5H1_LASNI</name>
<dbReference type="InterPro" id="IPR048020">
    <property type="entry name" value="Transpos_IS3"/>
</dbReference>
<dbReference type="PROSITE" id="PS50994">
    <property type="entry name" value="INTEGRASE"/>
    <property type="match status" value="1"/>
</dbReference>
<keyword evidence="3" id="KW-1185">Reference proteome</keyword>
<dbReference type="Proteomes" id="UP000036403">
    <property type="component" value="Unassembled WGS sequence"/>
</dbReference>
<dbReference type="InterPro" id="IPR025948">
    <property type="entry name" value="HTH-like_dom"/>
</dbReference>
<organism evidence="2 3">
    <name type="scientific">Lasius niger</name>
    <name type="common">Black garden ant</name>
    <dbReference type="NCBI Taxonomy" id="67767"/>
    <lineage>
        <taxon>Eukaryota</taxon>
        <taxon>Metazoa</taxon>
        <taxon>Ecdysozoa</taxon>
        <taxon>Arthropoda</taxon>
        <taxon>Hexapoda</taxon>
        <taxon>Insecta</taxon>
        <taxon>Pterygota</taxon>
        <taxon>Neoptera</taxon>
        <taxon>Endopterygota</taxon>
        <taxon>Hymenoptera</taxon>
        <taxon>Apocrita</taxon>
        <taxon>Aculeata</taxon>
        <taxon>Formicoidea</taxon>
        <taxon>Formicidae</taxon>
        <taxon>Formicinae</taxon>
        <taxon>Lasius</taxon>
        <taxon>Lasius</taxon>
    </lineage>
</organism>
<protein>
    <submittedName>
        <fullName evidence="2">Transposase catalytic site isrme11</fullName>
    </submittedName>
</protein>
<dbReference type="Pfam" id="PF00665">
    <property type="entry name" value="rve"/>
    <property type="match status" value="1"/>
</dbReference>
<comment type="caution">
    <text evidence="2">The sequence shown here is derived from an EMBL/GenBank/DDBJ whole genome shotgun (WGS) entry which is preliminary data.</text>
</comment>
<dbReference type="InterPro" id="IPR036397">
    <property type="entry name" value="RNaseH_sf"/>
</dbReference>
<dbReference type="InterPro" id="IPR012337">
    <property type="entry name" value="RNaseH-like_sf"/>
</dbReference>
<evidence type="ECO:0000259" key="1">
    <source>
        <dbReference type="PROSITE" id="PS50994"/>
    </source>
</evidence>
<dbReference type="Pfam" id="PF13276">
    <property type="entry name" value="HTH_21"/>
    <property type="match status" value="1"/>
</dbReference>